<dbReference type="PANTHER" id="PTHR43706">
    <property type="entry name" value="NADH DEHYDROGENASE"/>
    <property type="match status" value="1"/>
</dbReference>
<evidence type="ECO:0000256" key="6">
    <source>
        <dbReference type="ARBA" id="ARBA00023027"/>
    </source>
</evidence>
<protein>
    <recommendedName>
        <fullName evidence="8">EF-hand domain-containing protein</fullName>
    </recommendedName>
</protein>
<name>A0A814H7Q9_9BILA</name>
<proteinExistence type="inferred from homology"/>
<keyword evidence="4" id="KW-0274">FAD</keyword>
<dbReference type="EMBL" id="CAJNOQ010003330">
    <property type="protein sequence ID" value="CAF1007027.1"/>
    <property type="molecule type" value="Genomic_DNA"/>
</dbReference>
<comment type="subcellular location">
    <subcellularLocation>
        <location evidence="1">Mitochondrion inner membrane</location>
        <topology evidence="1">Peripheral membrane protein</topology>
        <orientation evidence="1">Intermembrane side</orientation>
    </subcellularLocation>
</comment>
<dbReference type="InterPro" id="IPR002048">
    <property type="entry name" value="EF_hand_dom"/>
</dbReference>
<reference evidence="9" key="1">
    <citation type="submission" date="2021-02" db="EMBL/GenBank/DDBJ databases">
        <authorList>
            <person name="Nowell W R."/>
        </authorList>
    </citation>
    <scope>NUCLEOTIDE SEQUENCE</scope>
</reference>
<dbReference type="PROSITE" id="PS50222">
    <property type="entry name" value="EF_HAND_2"/>
    <property type="match status" value="1"/>
</dbReference>
<evidence type="ECO:0000313" key="10">
    <source>
        <dbReference type="EMBL" id="CAF3778256.1"/>
    </source>
</evidence>
<keyword evidence="3" id="KW-0285">Flavoprotein</keyword>
<dbReference type="SUPFAM" id="SSF51905">
    <property type="entry name" value="FAD/NAD(P)-binding domain"/>
    <property type="match status" value="2"/>
</dbReference>
<evidence type="ECO:0000256" key="7">
    <source>
        <dbReference type="SAM" id="Phobius"/>
    </source>
</evidence>
<keyword evidence="6" id="KW-0520">NAD</keyword>
<feature type="domain" description="EF-hand" evidence="8">
    <location>
        <begin position="505"/>
        <end position="540"/>
    </location>
</feature>
<sequence>MFSRTAVVCQLLHQFHQPSRSFSMKNLKTSFNSETVTNIFKNNWRSLASITQPVKRKFLARWRRRFRNALIVTFVVGGSVYGYKLYRSRQWYNEMRDSELTIGQKPRVVVLGTGWGAVPLLKHIDTSKYEVVCVSPRNYFLMTPLLPSVSVGTVETRTVIEPIRTLVGPRIKYIETECINVNPKEKIITCSADGTKEITVAASDRDKLPLEQNIEDNKEGGSSSRKIRDSARTRPKFDMKYDYLVVAIGSENNTFGIPGVEKHAHFLKEVLDARRIRSAISDAFESAMVPSQTDEEKKRLLHFVVVGGGPTGVEFAAELADYVREDLKRYFPRLVENDVKITLIEALDHVLSMMDKKISDYTEKHFHRENIEVLINTFVKGIKQREVIVQEKGSTELKSIPCAVVVWATGIKARPLTNKLRETIGTDKQNNRMGLLTDKYLRVKGVDDGTIYALGDCATIEQQKLLDRIQLLFEESDIHKRGALTLDEFRSLIENKINEYPQLEIFQKGIEKSFYEADKTKSGQITLEALRSVLEKADKKLRSLPATAQVATQEGRYVADLLNYMAHPTTTTTSERFKPFNYTHLGSLAYVGGDAAVIDFSGSKPLLDIFSLKPLSGRGSYYLWKSFYFTEQFTTRTKVLLAFDWLRSNIFGRDLSRY</sequence>
<keyword evidence="7" id="KW-0472">Membrane</keyword>
<evidence type="ECO:0000256" key="2">
    <source>
        <dbReference type="ARBA" id="ARBA00005272"/>
    </source>
</evidence>
<dbReference type="GO" id="GO:0005743">
    <property type="term" value="C:mitochondrial inner membrane"/>
    <property type="evidence" value="ECO:0007669"/>
    <property type="project" value="UniProtKB-SubCell"/>
</dbReference>
<dbReference type="Proteomes" id="UP000681722">
    <property type="component" value="Unassembled WGS sequence"/>
</dbReference>
<dbReference type="GO" id="GO:0003954">
    <property type="term" value="F:NADH dehydrogenase activity"/>
    <property type="evidence" value="ECO:0007669"/>
    <property type="project" value="InterPro"/>
</dbReference>
<keyword evidence="7" id="KW-0812">Transmembrane</keyword>
<dbReference type="SUPFAM" id="SSF47473">
    <property type="entry name" value="EF-hand"/>
    <property type="match status" value="1"/>
</dbReference>
<evidence type="ECO:0000256" key="5">
    <source>
        <dbReference type="ARBA" id="ARBA00023002"/>
    </source>
</evidence>
<dbReference type="InterPro" id="IPR036188">
    <property type="entry name" value="FAD/NAD-bd_sf"/>
</dbReference>
<keyword evidence="5" id="KW-0560">Oxidoreductase</keyword>
<dbReference type="GO" id="GO:0005509">
    <property type="term" value="F:calcium ion binding"/>
    <property type="evidence" value="ECO:0007669"/>
    <property type="project" value="InterPro"/>
</dbReference>
<accession>A0A814H7Q9</accession>
<comment type="caution">
    <text evidence="9">The sequence shown here is derived from an EMBL/GenBank/DDBJ whole genome shotgun (WGS) entry which is preliminary data.</text>
</comment>
<feature type="transmembrane region" description="Helical" evidence="7">
    <location>
        <begin position="66"/>
        <end position="86"/>
    </location>
</feature>
<dbReference type="InterPro" id="IPR045024">
    <property type="entry name" value="NDH-2"/>
</dbReference>
<gene>
    <name evidence="9" type="ORF">GPM918_LOCUS14063</name>
    <name evidence="10" type="ORF">SRO942_LOCUS14063</name>
</gene>
<dbReference type="PRINTS" id="PR00368">
    <property type="entry name" value="FADPNR"/>
</dbReference>
<dbReference type="EMBL" id="CAJOBC010003330">
    <property type="protein sequence ID" value="CAF3778256.1"/>
    <property type="molecule type" value="Genomic_DNA"/>
</dbReference>
<dbReference type="Pfam" id="PF07992">
    <property type="entry name" value="Pyr_redox_2"/>
    <property type="match status" value="1"/>
</dbReference>
<evidence type="ECO:0000313" key="11">
    <source>
        <dbReference type="Proteomes" id="UP000663829"/>
    </source>
</evidence>
<evidence type="ECO:0000256" key="4">
    <source>
        <dbReference type="ARBA" id="ARBA00022827"/>
    </source>
</evidence>
<comment type="similarity">
    <text evidence="2">Belongs to the NADH dehydrogenase family.</text>
</comment>
<dbReference type="AlphaFoldDB" id="A0A814H7Q9"/>
<dbReference type="Pfam" id="PF22366">
    <property type="entry name" value="NDH2_C"/>
    <property type="match status" value="1"/>
</dbReference>
<dbReference type="Gene3D" id="3.50.50.100">
    <property type="match status" value="2"/>
</dbReference>
<evidence type="ECO:0000256" key="3">
    <source>
        <dbReference type="ARBA" id="ARBA00022630"/>
    </source>
</evidence>
<dbReference type="PANTHER" id="PTHR43706:SF50">
    <property type="entry name" value="NADH DEHYDROGENASE (UBIQUINONE)-RELATED"/>
    <property type="match status" value="1"/>
</dbReference>
<dbReference type="OrthoDB" id="3244603at2759"/>
<dbReference type="InterPro" id="IPR011992">
    <property type="entry name" value="EF-hand-dom_pair"/>
</dbReference>
<evidence type="ECO:0000256" key="1">
    <source>
        <dbReference type="ARBA" id="ARBA00004137"/>
    </source>
</evidence>
<organism evidence="9 11">
    <name type="scientific">Didymodactylos carnosus</name>
    <dbReference type="NCBI Taxonomy" id="1234261"/>
    <lineage>
        <taxon>Eukaryota</taxon>
        <taxon>Metazoa</taxon>
        <taxon>Spiralia</taxon>
        <taxon>Gnathifera</taxon>
        <taxon>Rotifera</taxon>
        <taxon>Eurotatoria</taxon>
        <taxon>Bdelloidea</taxon>
        <taxon>Philodinida</taxon>
        <taxon>Philodinidae</taxon>
        <taxon>Didymodactylos</taxon>
    </lineage>
</organism>
<evidence type="ECO:0000313" key="9">
    <source>
        <dbReference type="EMBL" id="CAF1007027.1"/>
    </source>
</evidence>
<keyword evidence="11" id="KW-1185">Reference proteome</keyword>
<dbReference type="Proteomes" id="UP000663829">
    <property type="component" value="Unassembled WGS sequence"/>
</dbReference>
<evidence type="ECO:0000259" key="8">
    <source>
        <dbReference type="PROSITE" id="PS50222"/>
    </source>
</evidence>
<dbReference type="InterPro" id="IPR054585">
    <property type="entry name" value="NDH2-like_C"/>
</dbReference>
<keyword evidence="7" id="KW-1133">Transmembrane helix</keyword>
<dbReference type="InterPro" id="IPR023753">
    <property type="entry name" value="FAD/NAD-binding_dom"/>
</dbReference>